<dbReference type="EMBL" id="CP040602">
    <property type="protein sequence ID" value="QCU90029.1"/>
    <property type="molecule type" value="Genomic_DNA"/>
</dbReference>
<reference evidence="1 2" key="1">
    <citation type="submission" date="2019-05" db="EMBL/GenBank/DDBJ databases">
        <title>Thiomicrorhabdus sediminis sp. nov, a novel sulfur-oxidizing bacterium isolated from coastal sediment.</title>
        <authorList>
            <person name="Liu X."/>
        </authorList>
    </citation>
    <scope>NUCLEOTIDE SEQUENCE [LARGE SCALE GENOMIC DNA]</scope>
    <source>
        <strain evidence="1 2">G1</strain>
    </source>
</reference>
<sequence length="71" mass="8238">MKDKKPIDCFQCKNFYVTWDANAPRGCKAFGFKTRRLPSEVVFESSGEECLMFKPKHPTPRKNPKKDGWIA</sequence>
<dbReference type="Proteomes" id="UP000304864">
    <property type="component" value="Chromosome"/>
</dbReference>
<gene>
    <name evidence="1" type="ORF">FE785_04970</name>
</gene>
<dbReference type="AlphaFoldDB" id="A0A4P9K4Z1"/>
<proteinExistence type="predicted"/>
<dbReference type="RefSeq" id="WP_138564706.1">
    <property type="nucleotide sequence ID" value="NZ_CP040602.1"/>
</dbReference>
<protein>
    <submittedName>
        <fullName evidence="1">Uracil-DNA glycosylase</fullName>
    </submittedName>
</protein>
<dbReference type="OrthoDB" id="9807346at2"/>
<name>A0A4P9K4Z1_9GAMM</name>
<evidence type="ECO:0000313" key="2">
    <source>
        <dbReference type="Proteomes" id="UP000304864"/>
    </source>
</evidence>
<evidence type="ECO:0000313" key="1">
    <source>
        <dbReference type="EMBL" id="QCU90029.1"/>
    </source>
</evidence>
<accession>A0A4P9K4Z1</accession>
<keyword evidence="2" id="KW-1185">Reference proteome</keyword>
<dbReference type="KEGG" id="thig:FE785_04970"/>
<organism evidence="1 2">
    <name type="scientific">Thiomicrorhabdus sediminis</name>
    <dbReference type="NCBI Taxonomy" id="2580412"/>
    <lineage>
        <taxon>Bacteria</taxon>
        <taxon>Pseudomonadati</taxon>
        <taxon>Pseudomonadota</taxon>
        <taxon>Gammaproteobacteria</taxon>
        <taxon>Thiotrichales</taxon>
        <taxon>Piscirickettsiaceae</taxon>
        <taxon>Thiomicrorhabdus</taxon>
    </lineage>
</organism>